<reference evidence="1" key="2">
    <citation type="journal article" date="2015" name="Genome Announc.">
        <title>Draft Genome Sequence of Filamentous Marine Cyanobacterium Lyngbya confervoides Strain BDU141951.</title>
        <authorList>
            <person name="Chandrababunaidu M.M."/>
            <person name="Sen D."/>
            <person name="Tripathy S."/>
        </authorList>
    </citation>
    <scope>NUCLEOTIDE SEQUENCE</scope>
    <source>
        <strain evidence="1">BDU141951</strain>
    </source>
</reference>
<protein>
    <recommendedName>
        <fullName evidence="2">GIY-YIG domain-containing protein</fullName>
    </recommendedName>
</protein>
<accession>A0A0C1VEG6</accession>
<sequence length="90" mass="10548">MASKIYAVANFGTVRLYVGEVKHLKTRWPKMLEQLEQGKFPEPTIQAEWAKHRGDRRFTFHTPQEINTDPQLRGRKLFAKDINKARQPEA</sequence>
<dbReference type="EMBL" id="JTHE02000002">
    <property type="protein sequence ID" value="NEV65752.1"/>
    <property type="molecule type" value="Genomic_DNA"/>
</dbReference>
<dbReference type="AlphaFoldDB" id="A0A0C1VEG6"/>
<comment type="caution">
    <text evidence="1">The sequence shown here is derived from an EMBL/GenBank/DDBJ whole genome shotgun (WGS) entry which is preliminary data.</text>
</comment>
<evidence type="ECO:0008006" key="2">
    <source>
        <dbReference type="Google" id="ProtNLM"/>
    </source>
</evidence>
<proteinExistence type="predicted"/>
<reference evidence="1" key="3">
    <citation type="submission" date="2020-02" db="EMBL/GenBank/DDBJ databases">
        <authorList>
            <person name="Sarangi A.N."/>
            <person name="Ghosh S."/>
            <person name="Mukherjee M."/>
            <person name="Tripathy S."/>
        </authorList>
    </citation>
    <scope>NUCLEOTIDE SEQUENCE</scope>
    <source>
        <strain evidence="1">BDU141951</strain>
    </source>
</reference>
<dbReference type="InterPro" id="IPR035901">
    <property type="entry name" value="GIY-YIG_endonuc_sf"/>
</dbReference>
<reference evidence="1" key="1">
    <citation type="submission" date="2014-11" db="EMBL/GenBank/DDBJ databases">
        <authorList>
            <person name="Malar M.C."/>
            <person name="Sen D."/>
            <person name="Tripathy S."/>
        </authorList>
    </citation>
    <scope>NUCLEOTIDE SEQUENCE</scope>
    <source>
        <strain evidence="1">BDU141951</strain>
    </source>
</reference>
<name>A0A0C1VEG6_9CYAN</name>
<gene>
    <name evidence="1" type="ORF">QQ91_001305</name>
</gene>
<dbReference type="Gene3D" id="3.40.1440.10">
    <property type="entry name" value="GIY-YIG endonuclease"/>
    <property type="match status" value="1"/>
</dbReference>
<evidence type="ECO:0000313" key="1">
    <source>
        <dbReference type="EMBL" id="NEV65752.1"/>
    </source>
</evidence>
<organism evidence="1">
    <name type="scientific">Lyngbya confervoides BDU141951</name>
    <dbReference type="NCBI Taxonomy" id="1574623"/>
    <lineage>
        <taxon>Bacteria</taxon>
        <taxon>Bacillati</taxon>
        <taxon>Cyanobacteriota</taxon>
        <taxon>Cyanophyceae</taxon>
        <taxon>Oscillatoriophycideae</taxon>
        <taxon>Oscillatoriales</taxon>
        <taxon>Microcoleaceae</taxon>
        <taxon>Lyngbya</taxon>
    </lineage>
</organism>